<keyword evidence="2" id="KW-1185">Reference proteome</keyword>
<protein>
    <recommendedName>
        <fullName evidence="3">Transposase</fullName>
    </recommendedName>
</protein>
<proteinExistence type="predicted"/>
<reference evidence="1 2" key="1">
    <citation type="submission" date="2017-03" db="EMBL/GenBank/DDBJ databases">
        <authorList>
            <person name="Regsiter A."/>
            <person name="William W."/>
        </authorList>
    </citation>
    <scope>NUCLEOTIDE SEQUENCE [LARGE SCALE GENOMIC DNA]</scope>
    <source>
        <strain evidence="1">PRJEB5721</strain>
    </source>
</reference>
<dbReference type="Proteomes" id="UP000193925">
    <property type="component" value="Chromosome AFERRI"/>
</dbReference>
<evidence type="ECO:0008006" key="3">
    <source>
        <dbReference type="Google" id="ProtNLM"/>
    </source>
</evidence>
<evidence type="ECO:0000313" key="2">
    <source>
        <dbReference type="Proteomes" id="UP000193925"/>
    </source>
</evidence>
<sequence length="55" mass="6409">MGCIEPQSRVFLVAVYPDMAAYHLSQLAREEHRLYTDRTVSTWTCTFSRSTRRNG</sequence>
<accession>A0ABY1MPE3</accession>
<organism evidence="1 2">
    <name type="scientific">Acidithiobacillus ferrivorans</name>
    <dbReference type="NCBI Taxonomy" id="160808"/>
    <lineage>
        <taxon>Bacteria</taxon>
        <taxon>Pseudomonadati</taxon>
        <taxon>Pseudomonadota</taxon>
        <taxon>Acidithiobacillia</taxon>
        <taxon>Acidithiobacillales</taxon>
        <taxon>Acidithiobacillaceae</taxon>
        <taxon>Acidithiobacillus</taxon>
    </lineage>
</organism>
<evidence type="ECO:0000313" key="1">
    <source>
        <dbReference type="EMBL" id="SMH65459.1"/>
    </source>
</evidence>
<gene>
    <name evidence="1" type="ORF">AFERRI_20241</name>
</gene>
<name>A0ABY1MPE3_9PROT</name>
<dbReference type="EMBL" id="LT841305">
    <property type="protein sequence ID" value="SMH65459.1"/>
    <property type="molecule type" value="Genomic_DNA"/>
</dbReference>